<dbReference type="SUPFAM" id="SSF52058">
    <property type="entry name" value="L domain-like"/>
    <property type="match status" value="1"/>
</dbReference>
<name>A0A3M7STA0_BRAPC</name>
<keyword evidence="4" id="KW-1185">Reference proteome</keyword>
<sequence length="595" mass="69076">MTSEVRLFRKPRRPKLEKLELNKKDNSFSEDDILNATLSETNSTLSTDREIINPNYINAFRLPNISGQNSKSKLVAAAEDNNIPMPKNSFKTMSASSISSITESSVDTVFNERPPKYRPNMRTIMSSVYHNRNSVQQRKSILSVLKPSRITGPDPLPQRPLKFHNFDLIEKKNFYENLTYENDYLDPIEVRRQNENNFKLNDFFAKENYNPNLVDFCYEKVCVSSYNYIKLSNLLSERIQLENFPNRGQLNVQTLVPDIEPVEMNRKPFRQAMIEMASYLKNELSQKTGANLKARLNPVSSWQKKSGTQTEIVLYEDTEEKKEPKDEEEISASQIAVIDSLLRNGLALSLKAHFIDTLPDLSSLRNTLVYINLSFNNFKDFPPELLEFTQLEAIKLRSNPIRYLPEKFGNFQNLKILSLAYCLLKEMPSCIFELQSLIDLDLSYNQLNHLDQNILQLVSLKTLNMEGNELEVVPCCMLKMKNLEILNVKNNYLHPLIWRCKMANKVQRLFDMSAVVFEKNFGEMSQKFQQLSFEVQQKIEKNFYRCDICDGKRFGDGLKLIKPCEKIFGVRFLPFLFISCSLECLNQFKAKTYLI</sequence>
<accession>A0A3M7STA0</accession>
<dbReference type="InterPro" id="IPR032675">
    <property type="entry name" value="LRR_dom_sf"/>
</dbReference>
<evidence type="ECO:0000256" key="1">
    <source>
        <dbReference type="ARBA" id="ARBA00022614"/>
    </source>
</evidence>
<gene>
    <name evidence="3" type="ORF">BpHYR1_012740</name>
</gene>
<evidence type="ECO:0000313" key="3">
    <source>
        <dbReference type="EMBL" id="RNA39044.1"/>
    </source>
</evidence>
<evidence type="ECO:0000256" key="2">
    <source>
        <dbReference type="ARBA" id="ARBA00022737"/>
    </source>
</evidence>
<keyword evidence="2" id="KW-0677">Repeat</keyword>
<comment type="caution">
    <text evidence="3">The sequence shown here is derived from an EMBL/GenBank/DDBJ whole genome shotgun (WGS) entry which is preliminary data.</text>
</comment>
<dbReference type="EMBL" id="REGN01000792">
    <property type="protein sequence ID" value="RNA39044.1"/>
    <property type="molecule type" value="Genomic_DNA"/>
</dbReference>
<dbReference type="AlphaFoldDB" id="A0A3M7STA0"/>
<dbReference type="OrthoDB" id="660555at2759"/>
<organism evidence="3 4">
    <name type="scientific">Brachionus plicatilis</name>
    <name type="common">Marine rotifer</name>
    <name type="synonym">Brachionus muelleri</name>
    <dbReference type="NCBI Taxonomy" id="10195"/>
    <lineage>
        <taxon>Eukaryota</taxon>
        <taxon>Metazoa</taxon>
        <taxon>Spiralia</taxon>
        <taxon>Gnathifera</taxon>
        <taxon>Rotifera</taxon>
        <taxon>Eurotatoria</taxon>
        <taxon>Monogononta</taxon>
        <taxon>Pseudotrocha</taxon>
        <taxon>Ploima</taxon>
        <taxon>Brachionidae</taxon>
        <taxon>Brachionus</taxon>
    </lineage>
</organism>
<dbReference type="PANTHER" id="PTHR48051">
    <property type="match status" value="1"/>
</dbReference>
<dbReference type="SMART" id="SM00369">
    <property type="entry name" value="LRR_TYP"/>
    <property type="match status" value="3"/>
</dbReference>
<reference evidence="3 4" key="1">
    <citation type="journal article" date="2018" name="Sci. Rep.">
        <title>Genomic signatures of local adaptation to the degree of environmental predictability in rotifers.</title>
        <authorList>
            <person name="Franch-Gras L."/>
            <person name="Hahn C."/>
            <person name="Garcia-Roger E.M."/>
            <person name="Carmona M.J."/>
            <person name="Serra M."/>
            <person name="Gomez A."/>
        </authorList>
    </citation>
    <scope>NUCLEOTIDE SEQUENCE [LARGE SCALE GENOMIC DNA]</scope>
    <source>
        <strain evidence="3">HYR1</strain>
    </source>
</reference>
<dbReference type="InterPro" id="IPR001611">
    <property type="entry name" value="Leu-rich_rpt"/>
</dbReference>
<dbReference type="PANTHER" id="PTHR48051:SF1">
    <property type="entry name" value="RAS SUPPRESSOR PROTEIN 1"/>
    <property type="match status" value="1"/>
</dbReference>
<dbReference type="Gene3D" id="3.80.10.10">
    <property type="entry name" value="Ribonuclease Inhibitor"/>
    <property type="match status" value="1"/>
</dbReference>
<proteinExistence type="predicted"/>
<dbReference type="STRING" id="10195.A0A3M7STA0"/>
<dbReference type="Pfam" id="PF13855">
    <property type="entry name" value="LRR_8"/>
    <property type="match status" value="1"/>
</dbReference>
<evidence type="ECO:0000313" key="4">
    <source>
        <dbReference type="Proteomes" id="UP000276133"/>
    </source>
</evidence>
<protein>
    <submittedName>
        <fullName evidence="3">Leucine-rich repeat-containing 63 isoform X1</fullName>
    </submittedName>
</protein>
<dbReference type="InterPro" id="IPR003591">
    <property type="entry name" value="Leu-rich_rpt_typical-subtyp"/>
</dbReference>
<dbReference type="InterPro" id="IPR050216">
    <property type="entry name" value="LRR_domain-containing"/>
</dbReference>
<dbReference type="Proteomes" id="UP000276133">
    <property type="component" value="Unassembled WGS sequence"/>
</dbReference>
<dbReference type="GO" id="GO:0005737">
    <property type="term" value="C:cytoplasm"/>
    <property type="evidence" value="ECO:0007669"/>
    <property type="project" value="TreeGrafter"/>
</dbReference>
<keyword evidence="1" id="KW-0433">Leucine-rich repeat</keyword>